<accession>A0A482GCD5</accession>
<dbReference type="Gene3D" id="3.30.565.10">
    <property type="entry name" value="Histidine kinase-like ATPase, C-terminal domain"/>
    <property type="match status" value="1"/>
</dbReference>
<feature type="region of interest" description="Disordered" evidence="6">
    <location>
        <begin position="530"/>
        <end position="553"/>
    </location>
</feature>
<dbReference type="Gene3D" id="1.20.120.790">
    <property type="entry name" value="Heat shock protein 90, C-terminal domain"/>
    <property type="match status" value="1"/>
</dbReference>
<keyword evidence="4" id="KW-0143">Chaperone</keyword>
<dbReference type="NCBIfam" id="NF003555">
    <property type="entry name" value="PRK05218.1"/>
    <property type="match status" value="1"/>
</dbReference>
<feature type="binding site" evidence="5">
    <location>
        <position position="126"/>
    </location>
    <ligand>
        <name>ATP</name>
        <dbReference type="ChEBI" id="CHEBI:30616"/>
    </ligand>
</feature>
<feature type="compositionally biased region" description="Basic and acidic residues" evidence="6">
    <location>
        <begin position="718"/>
        <end position="732"/>
    </location>
</feature>
<dbReference type="CDD" id="cd16927">
    <property type="entry name" value="HATPase_Hsp90-like"/>
    <property type="match status" value="1"/>
</dbReference>
<feature type="binding site" evidence="5">
    <location>
        <position position="82"/>
    </location>
    <ligand>
        <name>ATP</name>
        <dbReference type="ChEBI" id="CHEBI:30616"/>
    </ligand>
</feature>
<dbReference type="PANTHER" id="PTHR11528">
    <property type="entry name" value="HEAT SHOCK PROTEIN 90 FAMILY MEMBER"/>
    <property type="match status" value="1"/>
</dbReference>
<dbReference type="GO" id="GO:0140662">
    <property type="term" value="F:ATP-dependent protein folding chaperone"/>
    <property type="evidence" value="ECO:0007669"/>
    <property type="project" value="InterPro"/>
</dbReference>
<feature type="binding site" evidence="5">
    <location>
        <begin position="171"/>
        <end position="176"/>
    </location>
    <ligand>
        <name>ATP</name>
        <dbReference type="ChEBI" id="CHEBI:30616"/>
    </ligand>
</feature>
<reference evidence="7" key="1">
    <citation type="submission" date="2018-07" db="EMBL/GenBank/DDBJ databases">
        <title>Heat shock proteins in Philasterides dicentrarchi.</title>
        <authorList>
            <person name="Folgueira I."/>
            <person name="de Felipe A.P."/>
            <person name="Sueiro R.A."/>
            <person name="Lamas J."/>
            <person name="Leiro J."/>
        </authorList>
    </citation>
    <scope>NUCLEOTIDE SEQUENCE</scope>
</reference>
<dbReference type="Gene3D" id="3.30.230.80">
    <property type="match status" value="1"/>
</dbReference>
<dbReference type="InterPro" id="IPR019805">
    <property type="entry name" value="Heat_shock_protein_90_CS"/>
</dbReference>
<feature type="binding site" evidence="5">
    <location>
        <position position="371"/>
    </location>
    <ligand>
        <name>ATP</name>
        <dbReference type="ChEBI" id="CHEBI:30616"/>
    </ligand>
</feature>
<dbReference type="GO" id="GO:0051082">
    <property type="term" value="F:unfolded protein binding"/>
    <property type="evidence" value="ECO:0007669"/>
    <property type="project" value="InterPro"/>
</dbReference>
<dbReference type="PROSITE" id="PS00298">
    <property type="entry name" value="HSP90"/>
    <property type="match status" value="1"/>
</dbReference>
<dbReference type="SUPFAM" id="SSF110942">
    <property type="entry name" value="HSP90 C-terminal domain"/>
    <property type="match status" value="1"/>
</dbReference>
<protein>
    <submittedName>
        <fullName evidence="7">Heat shock protein HSP90</fullName>
    </submittedName>
</protein>
<evidence type="ECO:0000256" key="2">
    <source>
        <dbReference type="ARBA" id="ARBA00022741"/>
    </source>
</evidence>
<evidence type="ECO:0000256" key="5">
    <source>
        <dbReference type="PIRSR" id="PIRSR002583-1"/>
    </source>
</evidence>
<dbReference type="InterPro" id="IPR020568">
    <property type="entry name" value="Ribosomal_Su5_D2-typ_SF"/>
</dbReference>
<dbReference type="Gene3D" id="3.40.50.11260">
    <property type="match status" value="1"/>
</dbReference>
<feature type="compositionally biased region" description="Basic and acidic residues" evidence="6">
    <location>
        <begin position="530"/>
        <end position="549"/>
    </location>
</feature>
<feature type="binding site" evidence="5">
    <location>
        <position position="145"/>
    </location>
    <ligand>
        <name>ATP</name>
        <dbReference type="ChEBI" id="CHEBI:30616"/>
    </ligand>
</feature>
<feature type="binding site" evidence="5">
    <location>
        <position position="131"/>
    </location>
    <ligand>
        <name>ATP</name>
        <dbReference type="ChEBI" id="CHEBI:30616"/>
    </ligand>
</feature>
<dbReference type="PRINTS" id="PR00775">
    <property type="entry name" value="HEATSHOCK90"/>
</dbReference>
<proteinExistence type="evidence at transcript level"/>
<dbReference type="InterPro" id="IPR020575">
    <property type="entry name" value="Hsp90_N"/>
</dbReference>
<dbReference type="AlphaFoldDB" id="A0A482GCD5"/>
<dbReference type="GO" id="GO:0016887">
    <property type="term" value="F:ATP hydrolysis activity"/>
    <property type="evidence" value="ECO:0007669"/>
    <property type="project" value="InterPro"/>
</dbReference>
<keyword evidence="7" id="KW-0346">Stress response</keyword>
<dbReference type="PIRSF" id="PIRSF002583">
    <property type="entry name" value="Hsp90"/>
    <property type="match status" value="1"/>
</dbReference>
<dbReference type="Pfam" id="PF13589">
    <property type="entry name" value="HATPase_c_3"/>
    <property type="match status" value="1"/>
</dbReference>
<dbReference type="SUPFAM" id="SSF55874">
    <property type="entry name" value="ATPase domain of HSP90 chaperone/DNA topoisomerase II/histidine kinase"/>
    <property type="match status" value="1"/>
</dbReference>
<dbReference type="EMBL" id="MH636078">
    <property type="protein sequence ID" value="QBO60107.1"/>
    <property type="molecule type" value="mRNA"/>
</dbReference>
<feature type="binding site" evidence="5">
    <location>
        <begin position="146"/>
        <end position="147"/>
    </location>
    <ligand>
        <name>ATP</name>
        <dbReference type="ChEBI" id="CHEBI:30616"/>
    </ligand>
</feature>
<sequence length="732" mass="84481">MNTLVKLTSRVARNWKNQISVNKNVNKNIFQVQHNIYKMLYKTPRHYFSSEPVQHEFKAETKKLLDIVAKSMYTDKEVFLRELLSNCSDALEKQRFKSMKEGTEDNTPLEIDIVVNEDKKILEIIDTGIGMSKETMISDLGTIAKSGSEQFRKDMASSESSSNAADNIIGQFGIGFYSSFIVGDRIEVISKQGTVANKWVSDGSGTFEISEVENPGFERGTKIIIHLRNDCVEFCKKQELQRIIQKYSNFITYPIAINGEQQNLVQAIWTKSKSEVTTQEYTNFWEHISKSKMDYQYRLHYSVDAPLSIKSLIYIPKTHSEQYGVSQEEMDIHLYSRKVLIKHKCREIFPNYLRFVKGVVDCEDLPLNISRENYQDSALIAKLSNVMTNRVLKELIDQAKRNPEEYLKWYKDFQFFIKEGLAMDQNNTKQLMKLARYSANYTDDLITLDDYISKSVEGQKKIYYVLSPSRDHAIQSPYLEPFRGTDIPVLIINIHIDEMIFRQIDTHADCKFVNVESDYEEVSRDLKTLVKESEKKDEGENQDIKKENQSSEILTEEEQTPFCLWAKNELSPLISKVQISNRLKDSPAIVVSNLSSGMRQMMMMMDKNNQMGMEANQNLTLEINPKHPILVKLNKVRKYDSTIANTILKQLLDNCMVQSGMQIDQAQYMVRIQKLMQSSLDSTMEKIGANEFISQNYDGSQAQRESASNNDVETEIILDEKGNPRVVEKKQN</sequence>
<feature type="compositionally biased region" description="Polar residues" evidence="6">
    <location>
        <begin position="698"/>
        <end position="711"/>
    </location>
</feature>
<dbReference type="GO" id="GO:0005524">
    <property type="term" value="F:ATP binding"/>
    <property type="evidence" value="ECO:0007669"/>
    <property type="project" value="UniProtKB-KW"/>
</dbReference>
<dbReference type="InterPro" id="IPR001404">
    <property type="entry name" value="Hsp90_fam"/>
</dbReference>
<dbReference type="FunFam" id="3.30.230.80:FF:000004">
    <property type="entry name" value="Heat shock protein 75 kDa"/>
    <property type="match status" value="1"/>
</dbReference>
<evidence type="ECO:0000313" key="7">
    <source>
        <dbReference type="EMBL" id="QBO60107.1"/>
    </source>
</evidence>
<evidence type="ECO:0000256" key="4">
    <source>
        <dbReference type="ARBA" id="ARBA00023186"/>
    </source>
</evidence>
<feature type="region of interest" description="Disordered" evidence="6">
    <location>
        <begin position="698"/>
        <end position="732"/>
    </location>
</feature>
<evidence type="ECO:0000256" key="1">
    <source>
        <dbReference type="ARBA" id="ARBA00008239"/>
    </source>
</evidence>
<evidence type="ECO:0000256" key="3">
    <source>
        <dbReference type="ARBA" id="ARBA00022840"/>
    </source>
</evidence>
<comment type="similarity">
    <text evidence="1">Belongs to the heat shock protein 90 family.</text>
</comment>
<feature type="binding site" evidence="5">
    <location>
        <position position="86"/>
    </location>
    <ligand>
        <name>ATP</name>
        <dbReference type="ChEBI" id="CHEBI:30616"/>
    </ligand>
</feature>
<dbReference type="Pfam" id="PF00183">
    <property type="entry name" value="HSP90"/>
    <property type="match status" value="1"/>
</dbReference>
<feature type="binding site" evidence="5">
    <location>
        <position position="221"/>
    </location>
    <ligand>
        <name>ATP</name>
        <dbReference type="ChEBI" id="CHEBI:30616"/>
    </ligand>
</feature>
<dbReference type="InterPro" id="IPR037196">
    <property type="entry name" value="HSP90_C"/>
</dbReference>
<organism evidence="7">
    <name type="scientific">Philasterides dicentrarchi</name>
    <dbReference type="NCBI Taxonomy" id="282688"/>
    <lineage>
        <taxon>Eukaryota</taxon>
        <taxon>Sar</taxon>
        <taxon>Alveolata</taxon>
        <taxon>Ciliophora</taxon>
        <taxon>Intramacronucleata</taxon>
        <taxon>Oligohymenophorea</taxon>
        <taxon>Scuticociliatia</taxon>
        <taxon>Philasterida</taxon>
        <taxon>Philasteridae</taxon>
        <taxon>Philasterides</taxon>
    </lineage>
</organism>
<evidence type="ECO:0000256" key="6">
    <source>
        <dbReference type="SAM" id="MobiDB-lite"/>
    </source>
</evidence>
<keyword evidence="2 5" id="KW-0547">Nucleotide-binding</keyword>
<dbReference type="HAMAP" id="MF_00505">
    <property type="entry name" value="HSP90"/>
    <property type="match status" value="1"/>
</dbReference>
<dbReference type="SUPFAM" id="SSF54211">
    <property type="entry name" value="Ribosomal protein S5 domain 2-like"/>
    <property type="match status" value="1"/>
</dbReference>
<name>A0A482GCD5_9CILI</name>
<keyword evidence="3 5" id="KW-0067">ATP-binding</keyword>
<dbReference type="InterPro" id="IPR036890">
    <property type="entry name" value="HATPase_C_sf"/>
</dbReference>